<dbReference type="PANTHER" id="PTHR10000">
    <property type="entry name" value="PHOSPHOSERINE PHOSPHATASE"/>
    <property type="match status" value="1"/>
</dbReference>
<protein>
    <submittedName>
        <fullName evidence="1">HAD family hydrolase</fullName>
        <ecNumber evidence="1">3.-.-.-</ecNumber>
        <ecNumber evidence="1">3.1.3.-</ecNumber>
    </submittedName>
</protein>
<sequence length="271" mass="29614">MISNIRCIVSDLDGTLLMPDHSLSNEVVTAIRRYTEEGGLFTIATGRPLFTAQSIIDQIGIELPVILCNGAVLATSGEVIERKSLDTAVLADMLVEAHERGLMVLLFREASIEVFARNEDIEAFEHKESVTCTLVSITDSDWRTGELEKVILLGELDRIEALWSHWASQLHNVVEKFQSEPHYVELISAEASKGKALERLSELLGIDRQSMMAIGNQMNDLPMLQAAGVGVAVANSPDELKSAAHYVCTASYGTGVIEAINQLAYGRSTNL</sequence>
<dbReference type="NCBIfam" id="TIGR01484">
    <property type="entry name" value="HAD-SF-IIB"/>
    <property type="match status" value="1"/>
</dbReference>
<dbReference type="Pfam" id="PF08282">
    <property type="entry name" value="Hydrolase_3"/>
    <property type="match status" value="1"/>
</dbReference>
<dbReference type="SFLD" id="SFLDS00003">
    <property type="entry name" value="Haloacid_Dehalogenase"/>
    <property type="match status" value="1"/>
</dbReference>
<dbReference type="InterPro" id="IPR023214">
    <property type="entry name" value="HAD_sf"/>
</dbReference>
<keyword evidence="2" id="KW-1185">Reference proteome</keyword>
<dbReference type="EMBL" id="JBHSTE010000004">
    <property type="protein sequence ID" value="MFC6333856.1"/>
    <property type="molecule type" value="Genomic_DNA"/>
</dbReference>
<dbReference type="InterPro" id="IPR036412">
    <property type="entry name" value="HAD-like_sf"/>
</dbReference>
<gene>
    <name evidence="1" type="ORF">ACFP56_14610</name>
</gene>
<evidence type="ECO:0000313" key="1">
    <source>
        <dbReference type="EMBL" id="MFC6333856.1"/>
    </source>
</evidence>
<dbReference type="SFLD" id="SFLDG01140">
    <property type="entry name" value="C2.B:_Phosphomannomutase_and_P"/>
    <property type="match status" value="1"/>
</dbReference>
<dbReference type="NCBIfam" id="TIGR00099">
    <property type="entry name" value="Cof-subfamily"/>
    <property type="match status" value="1"/>
</dbReference>
<reference evidence="2" key="1">
    <citation type="journal article" date="2019" name="Int. J. Syst. Evol. Microbiol.">
        <title>The Global Catalogue of Microorganisms (GCM) 10K type strain sequencing project: providing services to taxonomists for standard genome sequencing and annotation.</title>
        <authorList>
            <consortium name="The Broad Institute Genomics Platform"/>
            <consortium name="The Broad Institute Genome Sequencing Center for Infectious Disease"/>
            <person name="Wu L."/>
            <person name="Ma J."/>
        </authorList>
    </citation>
    <scope>NUCLEOTIDE SEQUENCE [LARGE SCALE GENOMIC DNA]</scope>
    <source>
        <strain evidence="2">PCU 280</strain>
    </source>
</reference>
<dbReference type="Gene3D" id="3.30.1240.10">
    <property type="match status" value="1"/>
</dbReference>
<dbReference type="EC" id="3.-.-.-" evidence="1"/>
<dbReference type="Gene3D" id="3.40.50.1000">
    <property type="entry name" value="HAD superfamily/HAD-like"/>
    <property type="match status" value="1"/>
</dbReference>
<dbReference type="InterPro" id="IPR000150">
    <property type="entry name" value="Cof"/>
</dbReference>
<dbReference type="EC" id="3.1.3.-" evidence="1"/>
<accession>A0ABW1V7P2</accession>
<comment type="caution">
    <text evidence="1">The sequence shown here is derived from an EMBL/GenBank/DDBJ whole genome shotgun (WGS) entry which is preliminary data.</text>
</comment>
<dbReference type="InterPro" id="IPR006379">
    <property type="entry name" value="HAD-SF_hydro_IIB"/>
</dbReference>
<name>A0ABW1V7P2_9BACL</name>
<dbReference type="PANTHER" id="PTHR10000:SF8">
    <property type="entry name" value="HAD SUPERFAMILY HYDROLASE-LIKE, TYPE 3"/>
    <property type="match status" value="1"/>
</dbReference>
<proteinExistence type="predicted"/>
<dbReference type="Proteomes" id="UP001596233">
    <property type="component" value="Unassembled WGS sequence"/>
</dbReference>
<dbReference type="GO" id="GO:0016787">
    <property type="term" value="F:hydrolase activity"/>
    <property type="evidence" value="ECO:0007669"/>
    <property type="project" value="UniProtKB-KW"/>
</dbReference>
<dbReference type="CDD" id="cd07516">
    <property type="entry name" value="HAD_Pase"/>
    <property type="match status" value="1"/>
</dbReference>
<dbReference type="RefSeq" id="WP_379235751.1">
    <property type="nucleotide sequence ID" value="NZ_JBHSTE010000004.1"/>
</dbReference>
<evidence type="ECO:0000313" key="2">
    <source>
        <dbReference type="Proteomes" id="UP001596233"/>
    </source>
</evidence>
<dbReference type="SUPFAM" id="SSF56784">
    <property type="entry name" value="HAD-like"/>
    <property type="match status" value="1"/>
</dbReference>
<keyword evidence="1" id="KW-0378">Hydrolase</keyword>
<organism evidence="1 2">
    <name type="scientific">Paenibacillus septentrionalis</name>
    <dbReference type="NCBI Taxonomy" id="429342"/>
    <lineage>
        <taxon>Bacteria</taxon>
        <taxon>Bacillati</taxon>
        <taxon>Bacillota</taxon>
        <taxon>Bacilli</taxon>
        <taxon>Bacillales</taxon>
        <taxon>Paenibacillaceae</taxon>
        <taxon>Paenibacillus</taxon>
    </lineage>
</organism>